<dbReference type="InterPro" id="IPR050597">
    <property type="entry name" value="Cytochrome_c_Oxidase_Subunit"/>
</dbReference>
<accession>A0A515DDA7</accession>
<dbReference type="Proteomes" id="UP000316798">
    <property type="component" value="Chromosome"/>
</dbReference>
<evidence type="ECO:0000313" key="13">
    <source>
        <dbReference type="Proteomes" id="UP000316798"/>
    </source>
</evidence>
<dbReference type="Pfam" id="PF00034">
    <property type="entry name" value="Cytochrom_C"/>
    <property type="match status" value="2"/>
</dbReference>
<dbReference type="PANTHER" id="PTHR33751">
    <property type="entry name" value="CBB3-TYPE CYTOCHROME C OXIDASE SUBUNIT FIXP"/>
    <property type="match status" value="1"/>
</dbReference>
<evidence type="ECO:0000259" key="11">
    <source>
        <dbReference type="PROSITE" id="PS51007"/>
    </source>
</evidence>
<evidence type="ECO:0000256" key="6">
    <source>
        <dbReference type="ARBA" id="ARBA00022982"/>
    </source>
</evidence>
<evidence type="ECO:0000256" key="4">
    <source>
        <dbReference type="ARBA" id="ARBA00022723"/>
    </source>
</evidence>
<dbReference type="GO" id="GO:0009055">
    <property type="term" value="F:electron transfer activity"/>
    <property type="evidence" value="ECO:0007669"/>
    <property type="project" value="InterPro"/>
</dbReference>
<evidence type="ECO:0000256" key="9">
    <source>
        <dbReference type="PIRSR" id="PIRSR000005-2"/>
    </source>
</evidence>
<keyword evidence="13" id="KW-1185">Reference proteome</keyword>
<dbReference type="PIRSF" id="PIRSF000005">
    <property type="entry name" value="Cytochrome_c4"/>
    <property type="match status" value="1"/>
</dbReference>
<dbReference type="PROSITE" id="PS51257">
    <property type="entry name" value="PROKAR_LIPOPROTEIN"/>
    <property type="match status" value="1"/>
</dbReference>
<dbReference type="GO" id="GO:0020037">
    <property type="term" value="F:heme binding"/>
    <property type="evidence" value="ECO:0007669"/>
    <property type="project" value="InterPro"/>
</dbReference>
<evidence type="ECO:0000256" key="8">
    <source>
        <dbReference type="PIRSR" id="PIRSR000005-1"/>
    </source>
</evidence>
<dbReference type="SUPFAM" id="SSF46626">
    <property type="entry name" value="Cytochrome c"/>
    <property type="match status" value="2"/>
</dbReference>
<keyword evidence="7 9" id="KW-0408">Iron</keyword>
<dbReference type="KEGG" id="rhf:EUB48_14750"/>
<keyword evidence="6" id="KW-0249">Electron transport</keyword>
<reference evidence="12 13" key="1">
    <citation type="submission" date="2019-01" db="EMBL/GenBank/DDBJ databases">
        <title>Genomic insights into a novel species Rhodoferax sp.</title>
        <authorList>
            <person name="Jin L."/>
        </authorList>
    </citation>
    <scope>NUCLEOTIDE SEQUENCE [LARGE SCALE GENOMIC DNA]</scope>
    <source>
        <strain evidence="12 13">CHu59-6-5</strain>
    </source>
</reference>
<keyword evidence="10" id="KW-0732">Signal</keyword>
<evidence type="ECO:0000256" key="5">
    <source>
        <dbReference type="ARBA" id="ARBA00022764"/>
    </source>
</evidence>
<name>A0A515DDA7_9BURK</name>
<dbReference type="PANTHER" id="PTHR33751:SF9">
    <property type="entry name" value="CYTOCHROME C4"/>
    <property type="match status" value="1"/>
</dbReference>
<feature type="binding site" description="axial binding residue" evidence="9">
    <location>
        <position position="189"/>
    </location>
    <ligand>
        <name>heme c</name>
        <dbReference type="ChEBI" id="CHEBI:61717"/>
        <label>2</label>
    </ligand>
    <ligandPart>
        <name>Fe</name>
        <dbReference type="ChEBI" id="CHEBI:18248"/>
    </ligandPart>
</feature>
<feature type="binding site" description="covalent" evidence="8">
    <location>
        <position position="45"/>
    </location>
    <ligand>
        <name>heme c</name>
        <dbReference type="ChEBI" id="CHEBI:61717"/>
        <label>1</label>
    </ligand>
</feature>
<comment type="subcellular location">
    <subcellularLocation>
        <location evidence="1">Periplasm</location>
    </subcellularLocation>
</comment>
<feature type="binding site" description="covalent" evidence="8">
    <location>
        <position position="148"/>
    </location>
    <ligand>
        <name>heme c</name>
        <dbReference type="ChEBI" id="CHEBI:61717"/>
        <label>2</label>
    </ligand>
</feature>
<feature type="binding site" description="axial binding residue" evidence="9">
    <location>
        <position position="149"/>
    </location>
    <ligand>
        <name>heme c</name>
        <dbReference type="ChEBI" id="CHEBI:61717"/>
        <label>2</label>
    </ligand>
    <ligandPart>
        <name>Fe</name>
        <dbReference type="ChEBI" id="CHEBI:18248"/>
    </ligandPart>
</feature>
<dbReference type="InterPro" id="IPR036909">
    <property type="entry name" value="Cyt_c-like_dom_sf"/>
</dbReference>
<feature type="binding site" description="axial binding residue" evidence="9">
    <location>
        <position position="92"/>
    </location>
    <ligand>
        <name>heme c</name>
        <dbReference type="ChEBI" id="CHEBI:61717"/>
        <label>1</label>
    </ligand>
    <ligandPart>
        <name>Fe</name>
        <dbReference type="ChEBI" id="CHEBI:18248"/>
    </ligandPart>
</feature>
<feature type="chain" id="PRO_5022231066" evidence="10">
    <location>
        <begin position="24"/>
        <end position="215"/>
    </location>
</feature>
<evidence type="ECO:0000256" key="1">
    <source>
        <dbReference type="ARBA" id="ARBA00004418"/>
    </source>
</evidence>
<sequence length="215" mass="22908">MIEYFKKSGFVLSVLALALSGCAGVDDHAGDESTLTGVALVQKVCSMCHGITGESVSPLYPRLAGQQKEYLVSQLTDFKGHTRSDPAGVQHMWGFTHLTPTQINELADYFSSQQPMHAAAGKTAPNARGELIFRSGLPEQGVTQCSACHGAGGDGNGQFPRLAGQHADYVVRQLKVFKLTGQRPRGAIMEGVTHNLSEADMVAVASYVESLGNSR</sequence>
<feature type="binding site" description="axial binding residue" evidence="9">
    <location>
        <position position="49"/>
    </location>
    <ligand>
        <name>heme c</name>
        <dbReference type="ChEBI" id="CHEBI:61717"/>
        <label>1</label>
    </ligand>
    <ligandPart>
        <name>Fe</name>
        <dbReference type="ChEBI" id="CHEBI:18248"/>
    </ligandPart>
</feature>
<feature type="binding site" description="covalent" evidence="8">
    <location>
        <position position="48"/>
    </location>
    <ligand>
        <name>heme c</name>
        <dbReference type="ChEBI" id="CHEBI:61717"/>
        <label>1</label>
    </ligand>
</feature>
<dbReference type="OrthoDB" id="9773456at2"/>
<feature type="domain" description="Cytochrome c" evidence="11">
    <location>
        <begin position="32"/>
        <end position="114"/>
    </location>
</feature>
<evidence type="ECO:0000256" key="7">
    <source>
        <dbReference type="ARBA" id="ARBA00023004"/>
    </source>
</evidence>
<proteinExistence type="predicted"/>
<dbReference type="GO" id="GO:0042597">
    <property type="term" value="C:periplasmic space"/>
    <property type="evidence" value="ECO:0007669"/>
    <property type="project" value="UniProtKB-SubCell"/>
</dbReference>
<feature type="signal peptide" evidence="10">
    <location>
        <begin position="1"/>
        <end position="23"/>
    </location>
</feature>
<feature type="domain" description="Cytochrome c" evidence="11">
    <location>
        <begin position="124"/>
        <end position="212"/>
    </location>
</feature>
<evidence type="ECO:0000256" key="2">
    <source>
        <dbReference type="ARBA" id="ARBA00022448"/>
    </source>
</evidence>
<dbReference type="AlphaFoldDB" id="A0A515DDA7"/>
<keyword evidence="3 8" id="KW-0349">Heme</keyword>
<protein>
    <submittedName>
        <fullName evidence="12">Cytochrome c4</fullName>
    </submittedName>
</protein>
<organism evidence="12 13">
    <name type="scientific">Rhodoferax sediminis</name>
    <dbReference type="NCBI Taxonomy" id="2509614"/>
    <lineage>
        <taxon>Bacteria</taxon>
        <taxon>Pseudomonadati</taxon>
        <taxon>Pseudomonadota</taxon>
        <taxon>Betaproteobacteria</taxon>
        <taxon>Burkholderiales</taxon>
        <taxon>Comamonadaceae</taxon>
        <taxon>Rhodoferax</taxon>
    </lineage>
</organism>
<evidence type="ECO:0000256" key="10">
    <source>
        <dbReference type="SAM" id="SignalP"/>
    </source>
</evidence>
<dbReference type="EMBL" id="CP035503">
    <property type="protein sequence ID" value="QDL38411.1"/>
    <property type="molecule type" value="Genomic_DNA"/>
</dbReference>
<keyword evidence="4 9" id="KW-0479">Metal-binding</keyword>
<comment type="PTM">
    <text evidence="8">Binds 2 heme c groups covalently per subunit.</text>
</comment>
<gene>
    <name evidence="12" type="ORF">EUB48_14750</name>
</gene>
<dbReference type="Gene3D" id="1.10.760.10">
    <property type="entry name" value="Cytochrome c-like domain"/>
    <property type="match status" value="2"/>
</dbReference>
<dbReference type="PROSITE" id="PS51007">
    <property type="entry name" value="CYTC"/>
    <property type="match status" value="2"/>
</dbReference>
<keyword evidence="2" id="KW-0813">Transport</keyword>
<evidence type="ECO:0000313" key="12">
    <source>
        <dbReference type="EMBL" id="QDL38411.1"/>
    </source>
</evidence>
<dbReference type="InterPro" id="IPR009056">
    <property type="entry name" value="Cyt_c-like_dom"/>
</dbReference>
<dbReference type="RefSeq" id="WP_142819858.1">
    <property type="nucleotide sequence ID" value="NZ_CP035503.1"/>
</dbReference>
<dbReference type="InterPro" id="IPR024167">
    <property type="entry name" value="Cytochrome_c4-like"/>
</dbReference>
<keyword evidence="5" id="KW-0574">Periplasm</keyword>
<dbReference type="GO" id="GO:0005506">
    <property type="term" value="F:iron ion binding"/>
    <property type="evidence" value="ECO:0007669"/>
    <property type="project" value="InterPro"/>
</dbReference>
<evidence type="ECO:0000256" key="3">
    <source>
        <dbReference type="ARBA" id="ARBA00022617"/>
    </source>
</evidence>
<feature type="binding site" description="covalent" evidence="8">
    <location>
        <position position="145"/>
    </location>
    <ligand>
        <name>heme c</name>
        <dbReference type="ChEBI" id="CHEBI:61717"/>
        <label>2</label>
    </ligand>
</feature>